<evidence type="ECO:0000313" key="3">
    <source>
        <dbReference type="Proteomes" id="UP001202281"/>
    </source>
</evidence>
<dbReference type="EMBL" id="JALHLG010000024">
    <property type="protein sequence ID" value="MCJ2188110.1"/>
    <property type="molecule type" value="Genomic_DNA"/>
</dbReference>
<sequence>MPQNAMLDGEDRPVPDWRRKMSDHIAYALLVYTALQIFVTIGALKANGSSLLPYLALIILVIAIIPACRRFESRWNRLTDEQAHDPALAPYYRRDRLMLWGLAIGLPFALTGLFKVLALTFT</sequence>
<name>A0ABT0BSS2_9SPHN</name>
<proteinExistence type="predicted"/>
<dbReference type="Proteomes" id="UP001202281">
    <property type="component" value="Unassembled WGS sequence"/>
</dbReference>
<keyword evidence="1" id="KW-0812">Transmembrane</keyword>
<comment type="caution">
    <text evidence="2">The sequence shown here is derived from an EMBL/GenBank/DDBJ whole genome shotgun (WGS) entry which is preliminary data.</text>
</comment>
<keyword evidence="1" id="KW-0472">Membrane</keyword>
<keyword evidence="3" id="KW-1185">Reference proteome</keyword>
<feature type="transmembrane region" description="Helical" evidence="1">
    <location>
        <begin position="25"/>
        <end position="44"/>
    </location>
</feature>
<evidence type="ECO:0000256" key="1">
    <source>
        <dbReference type="SAM" id="Phobius"/>
    </source>
</evidence>
<organism evidence="2 3">
    <name type="scientific">Novosphingobium beihaiensis</name>
    <dbReference type="NCBI Taxonomy" id="2930389"/>
    <lineage>
        <taxon>Bacteria</taxon>
        <taxon>Pseudomonadati</taxon>
        <taxon>Pseudomonadota</taxon>
        <taxon>Alphaproteobacteria</taxon>
        <taxon>Sphingomonadales</taxon>
        <taxon>Sphingomonadaceae</taxon>
        <taxon>Novosphingobium</taxon>
    </lineage>
</organism>
<evidence type="ECO:0008006" key="4">
    <source>
        <dbReference type="Google" id="ProtNLM"/>
    </source>
</evidence>
<reference evidence="2 3" key="1">
    <citation type="submission" date="2022-04" db="EMBL/GenBank/DDBJ databases">
        <title>Identification of a novel bacterium isolated from mangrove sediments.</title>
        <authorList>
            <person name="Pan X."/>
        </authorList>
    </citation>
    <scope>NUCLEOTIDE SEQUENCE [LARGE SCALE GENOMIC DNA]</scope>
    <source>
        <strain evidence="2 3">B2638</strain>
    </source>
</reference>
<feature type="transmembrane region" description="Helical" evidence="1">
    <location>
        <begin position="50"/>
        <end position="68"/>
    </location>
</feature>
<keyword evidence="1" id="KW-1133">Transmembrane helix</keyword>
<protein>
    <recommendedName>
        <fullName evidence="4">Transmembrane protein</fullName>
    </recommendedName>
</protein>
<feature type="transmembrane region" description="Helical" evidence="1">
    <location>
        <begin position="97"/>
        <end position="121"/>
    </location>
</feature>
<gene>
    <name evidence="2" type="ORF">MTR66_14950</name>
</gene>
<accession>A0ABT0BSS2</accession>
<evidence type="ECO:0000313" key="2">
    <source>
        <dbReference type="EMBL" id="MCJ2188110.1"/>
    </source>
</evidence>